<evidence type="ECO:0000313" key="3">
    <source>
        <dbReference type="EMBL" id="RIJ53377.1"/>
    </source>
</evidence>
<dbReference type="GO" id="GO:0005886">
    <property type="term" value="C:plasma membrane"/>
    <property type="evidence" value="ECO:0007669"/>
    <property type="project" value="TreeGrafter"/>
</dbReference>
<dbReference type="EMBL" id="QWGT01000006">
    <property type="protein sequence ID" value="RIJ53377.1"/>
    <property type="molecule type" value="Genomic_DNA"/>
</dbReference>
<dbReference type="GO" id="GO:0052851">
    <property type="term" value="F:ferric-chelate reductase (NADPH) activity"/>
    <property type="evidence" value="ECO:0007669"/>
    <property type="project" value="TreeGrafter"/>
</dbReference>
<dbReference type="GO" id="GO:0051287">
    <property type="term" value="F:NAD binding"/>
    <property type="evidence" value="ECO:0007669"/>
    <property type="project" value="InterPro"/>
</dbReference>
<keyword evidence="1" id="KW-0560">Oxidoreductase</keyword>
<dbReference type="AlphaFoldDB" id="A0A399TGC6"/>
<dbReference type="PANTHER" id="PTHR14239">
    <property type="entry name" value="DUDULIN-RELATED"/>
    <property type="match status" value="1"/>
</dbReference>
<reference evidence="3 4" key="1">
    <citation type="submission" date="2018-08" db="EMBL/GenBank/DDBJ databases">
        <title>Genome Sequence of Clavibacter michiganensis Subspecies type strains, and the Atypical Peach-Colored Strains Isolated from Tomato.</title>
        <authorList>
            <person name="Osdaghi E."/>
            <person name="Portier P."/>
            <person name="Briand M."/>
            <person name="Jacques M.-A."/>
        </authorList>
    </citation>
    <scope>NUCLEOTIDE SEQUENCE [LARGE SCALE GENOMIC DNA]</scope>
    <source>
        <strain evidence="3 4">CFBP 8615</strain>
    </source>
</reference>
<dbReference type="Pfam" id="PF03807">
    <property type="entry name" value="F420_oxidored"/>
    <property type="match status" value="1"/>
</dbReference>
<evidence type="ECO:0000259" key="2">
    <source>
        <dbReference type="SMART" id="SM00859"/>
    </source>
</evidence>
<dbReference type="RefSeq" id="WP_119381246.1">
    <property type="nucleotide sequence ID" value="NZ_QWGT01000006.1"/>
</dbReference>
<proteinExistence type="predicted"/>
<dbReference type="Proteomes" id="UP000266484">
    <property type="component" value="Unassembled WGS sequence"/>
</dbReference>
<protein>
    <submittedName>
        <fullName evidence="3">NADP oxidoreductase</fullName>
    </submittedName>
</protein>
<evidence type="ECO:0000313" key="4">
    <source>
        <dbReference type="Proteomes" id="UP000266484"/>
    </source>
</evidence>
<gene>
    <name evidence="3" type="ORF">DZG00_01115</name>
</gene>
<keyword evidence="4" id="KW-1185">Reference proteome</keyword>
<dbReference type="InterPro" id="IPR028939">
    <property type="entry name" value="P5C_Rdtase_cat_N"/>
</dbReference>
<accession>A0A399TGC6</accession>
<dbReference type="SUPFAM" id="SSF51735">
    <property type="entry name" value="NAD(P)-binding Rossmann-fold domains"/>
    <property type="match status" value="1"/>
</dbReference>
<dbReference type="GO" id="GO:0015677">
    <property type="term" value="P:copper ion import"/>
    <property type="evidence" value="ECO:0007669"/>
    <property type="project" value="TreeGrafter"/>
</dbReference>
<sequence>MKIGIIGTGMIGATLAQRLAGAGHDVSIANSRGPETISGKVLSTGARAVDATDVATGVDALIVSVPLNRIPDIAPLVRDSPEDAAVIDTSNYYPMRDEAIAELDAGQVESVWVSEQYGRTVIKAWNAIGAQSFAEHGTPKGTAGRIAIPVAGDDADAQALAMSLVEDTGFDAFDAGSLAGSWRQQPGTPAYCTDLAAEEMPAALAKADRDRSARRRDLVIDVVTERAEAEGGVSGDYLVRLNRAIH</sequence>
<dbReference type="SMART" id="SM00859">
    <property type="entry name" value="Semialdhyde_dh"/>
    <property type="match status" value="1"/>
</dbReference>
<dbReference type="GO" id="GO:0016620">
    <property type="term" value="F:oxidoreductase activity, acting on the aldehyde or oxo group of donors, NAD or NADP as acceptor"/>
    <property type="evidence" value="ECO:0007669"/>
    <property type="project" value="InterPro"/>
</dbReference>
<feature type="domain" description="Semialdehyde dehydrogenase NAD-binding" evidence="2">
    <location>
        <begin position="2"/>
        <end position="111"/>
    </location>
</feature>
<dbReference type="PANTHER" id="PTHR14239:SF0">
    <property type="entry name" value="F420-DEPENDENT NADP REDUCTASE"/>
    <property type="match status" value="1"/>
</dbReference>
<dbReference type="Gene3D" id="3.40.50.720">
    <property type="entry name" value="NAD(P)-binding Rossmann-like Domain"/>
    <property type="match status" value="1"/>
</dbReference>
<dbReference type="OrthoDB" id="1523398at2"/>
<dbReference type="GO" id="GO:0008823">
    <property type="term" value="F:cupric reductase (NADH) activity"/>
    <property type="evidence" value="ECO:0007669"/>
    <property type="project" value="TreeGrafter"/>
</dbReference>
<dbReference type="InterPro" id="IPR000534">
    <property type="entry name" value="Semialdehyde_DH_NAD-bd"/>
</dbReference>
<dbReference type="InterPro" id="IPR051267">
    <property type="entry name" value="STEAP_metalloreductase"/>
</dbReference>
<organism evidence="3 4">
    <name type="scientific">Clavibacter lycopersici</name>
    <dbReference type="NCBI Taxonomy" id="2301718"/>
    <lineage>
        <taxon>Bacteria</taxon>
        <taxon>Bacillati</taxon>
        <taxon>Actinomycetota</taxon>
        <taxon>Actinomycetes</taxon>
        <taxon>Micrococcales</taxon>
        <taxon>Microbacteriaceae</taxon>
        <taxon>Clavibacter</taxon>
    </lineage>
</organism>
<evidence type="ECO:0000256" key="1">
    <source>
        <dbReference type="ARBA" id="ARBA00023002"/>
    </source>
</evidence>
<comment type="caution">
    <text evidence="3">The sequence shown here is derived from an EMBL/GenBank/DDBJ whole genome shotgun (WGS) entry which is preliminary data.</text>
</comment>
<dbReference type="InterPro" id="IPR036291">
    <property type="entry name" value="NAD(P)-bd_dom_sf"/>
</dbReference>
<name>A0A399TGC6_9MICO</name>